<keyword evidence="1" id="KW-0472">Membrane</keyword>
<feature type="transmembrane region" description="Helical" evidence="1">
    <location>
        <begin position="55"/>
        <end position="80"/>
    </location>
</feature>
<proteinExistence type="predicted"/>
<reference evidence="2 3" key="1">
    <citation type="submission" date="2019-05" db="EMBL/GenBank/DDBJ databases">
        <title>Another draft genome of Portunus trituberculatus and its Hox gene families provides insights of decapod evolution.</title>
        <authorList>
            <person name="Jeong J.-H."/>
            <person name="Song I."/>
            <person name="Kim S."/>
            <person name="Choi T."/>
            <person name="Kim D."/>
            <person name="Ryu S."/>
            <person name="Kim W."/>
        </authorList>
    </citation>
    <scope>NUCLEOTIDE SEQUENCE [LARGE SCALE GENOMIC DNA]</scope>
    <source>
        <tissue evidence="2">Muscle</tissue>
    </source>
</reference>
<gene>
    <name evidence="2" type="ORF">E2C01_048243</name>
</gene>
<name>A0A5B7GAM3_PORTR</name>
<keyword evidence="1" id="KW-1133">Transmembrane helix</keyword>
<keyword evidence="1" id="KW-0812">Transmembrane</keyword>
<sequence length="89" mass="9778">MTDWGGGKAGACAVLPARECTKCSVVSQSWESASPAHSRRDVKVMRWCVASRRLCAVYLVYLCCIVASVLCVVVCSSAFVSRARVFREW</sequence>
<dbReference type="EMBL" id="VSRR010012276">
    <property type="protein sequence ID" value="MPC54333.1"/>
    <property type="molecule type" value="Genomic_DNA"/>
</dbReference>
<keyword evidence="3" id="KW-1185">Reference proteome</keyword>
<accession>A0A5B7GAM3</accession>
<protein>
    <submittedName>
        <fullName evidence="2">Uncharacterized protein</fullName>
    </submittedName>
</protein>
<dbReference type="AlphaFoldDB" id="A0A5B7GAM3"/>
<dbReference type="Proteomes" id="UP000324222">
    <property type="component" value="Unassembled WGS sequence"/>
</dbReference>
<evidence type="ECO:0000256" key="1">
    <source>
        <dbReference type="SAM" id="Phobius"/>
    </source>
</evidence>
<evidence type="ECO:0000313" key="2">
    <source>
        <dbReference type="EMBL" id="MPC54333.1"/>
    </source>
</evidence>
<evidence type="ECO:0000313" key="3">
    <source>
        <dbReference type="Proteomes" id="UP000324222"/>
    </source>
</evidence>
<comment type="caution">
    <text evidence="2">The sequence shown here is derived from an EMBL/GenBank/DDBJ whole genome shotgun (WGS) entry which is preliminary data.</text>
</comment>
<organism evidence="2 3">
    <name type="scientific">Portunus trituberculatus</name>
    <name type="common">Swimming crab</name>
    <name type="synonym">Neptunus trituberculatus</name>
    <dbReference type="NCBI Taxonomy" id="210409"/>
    <lineage>
        <taxon>Eukaryota</taxon>
        <taxon>Metazoa</taxon>
        <taxon>Ecdysozoa</taxon>
        <taxon>Arthropoda</taxon>
        <taxon>Crustacea</taxon>
        <taxon>Multicrustacea</taxon>
        <taxon>Malacostraca</taxon>
        <taxon>Eumalacostraca</taxon>
        <taxon>Eucarida</taxon>
        <taxon>Decapoda</taxon>
        <taxon>Pleocyemata</taxon>
        <taxon>Brachyura</taxon>
        <taxon>Eubrachyura</taxon>
        <taxon>Portunoidea</taxon>
        <taxon>Portunidae</taxon>
        <taxon>Portuninae</taxon>
        <taxon>Portunus</taxon>
    </lineage>
</organism>